<evidence type="ECO:0000256" key="1">
    <source>
        <dbReference type="ARBA" id="ARBA00007265"/>
    </source>
</evidence>
<keyword evidence="3 4" id="KW-0694">RNA-binding</keyword>
<dbReference type="SUPFAM" id="SSF81301">
    <property type="entry name" value="Nucleotidyltransferase"/>
    <property type="match status" value="1"/>
</dbReference>
<dbReference type="InterPro" id="IPR043519">
    <property type="entry name" value="NT_sf"/>
</dbReference>
<dbReference type="GO" id="GO:0003723">
    <property type="term" value="F:RNA binding"/>
    <property type="evidence" value="ECO:0007669"/>
    <property type="project" value="UniProtKB-KW"/>
</dbReference>
<dbReference type="GO" id="GO:0052929">
    <property type="term" value="F:ATP:3'-cytidine-cytidine-tRNA adenylyltransferase activity"/>
    <property type="evidence" value="ECO:0007669"/>
    <property type="project" value="TreeGrafter"/>
</dbReference>
<evidence type="ECO:0000256" key="2">
    <source>
        <dbReference type="ARBA" id="ARBA00022679"/>
    </source>
</evidence>
<dbReference type="Proteomes" id="UP000054928">
    <property type="component" value="Unassembled WGS sequence"/>
</dbReference>
<reference evidence="7" key="1">
    <citation type="submission" date="2014-09" db="EMBL/GenBank/DDBJ databases">
        <authorList>
            <person name="Sharma Rahul"/>
            <person name="Thines Marco"/>
        </authorList>
    </citation>
    <scope>NUCLEOTIDE SEQUENCE [LARGE SCALE GENOMIC DNA]</scope>
</reference>
<dbReference type="PANTHER" id="PTHR13734">
    <property type="entry name" value="TRNA-NUCLEOTIDYLTRANSFERASE"/>
    <property type="match status" value="1"/>
</dbReference>
<evidence type="ECO:0000256" key="3">
    <source>
        <dbReference type="ARBA" id="ARBA00022884"/>
    </source>
</evidence>
<dbReference type="Gene3D" id="3.30.460.10">
    <property type="entry name" value="Beta Polymerase, domain 2"/>
    <property type="match status" value="1"/>
</dbReference>
<evidence type="ECO:0000313" key="6">
    <source>
        <dbReference type="EMBL" id="CEG49021.1"/>
    </source>
</evidence>
<proteinExistence type="inferred from homology"/>
<dbReference type="STRING" id="4781.A0A0P1B2M6"/>
<dbReference type="Pfam" id="PF01743">
    <property type="entry name" value="PolyA_pol"/>
    <property type="match status" value="1"/>
</dbReference>
<dbReference type="EMBL" id="CCYD01003042">
    <property type="protein sequence ID" value="CEG49021.1"/>
    <property type="molecule type" value="Genomic_DNA"/>
</dbReference>
<dbReference type="PANTHER" id="PTHR13734:SF5">
    <property type="entry name" value="CCA TRNA NUCLEOTIDYLTRANSFERASE, MITOCHONDRIAL"/>
    <property type="match status" value="1"/>
</dbReference>
<organism evidence="6 7">
    <name type="scientific">Plasmopara halstedii</name>
    <name type="common">Downy mildew of sunflower</name>
    <dbReference type="NCBI Taxonomy" id="4781"/>
    <lineage>
        <taxon>Eukaryota</taxon>
        <taxon>Sar</taxon>
        <taxon>Stramenopiles</taxon>
        <taxon>Oomycota</taxon>
        <taxon>Peronosporomycetes</taxon>
        <taxon>Peronosporales</taxon>
        <taxon>Peronosporaceae</taxon>
        <taxon>Plasmopara</taxon>
    </lineage>
</organism>
<name>A0A0P1B2M6_PLAHL</name>
<dbReference type="OrthoDB" id="445712at2759"/>
<dbReference type="GeneID" id="36401866"/>
<evidence type="ECO:0000256" key="4">
    <source>
        <dbReference type="RuleBase" id="RU003953"/>
    </source>
</evidence>
<comment type="similarity">
    <text evidence="1 4">Belongs to the tRNA nucleotidyltransferase/poly(A) polymerase family.</text>
</comment>
<accession>A0A0P1B2M6</accession>
<dbReference type="RefSeq" id="XP_024585390.1">
    <property type="nucleotide sequence ID" value="XM_024720164.1"/>
</dbReference>
<dbReference type="InterPro" id="IPR002646">
    <property type="entry name" value="PolA_pol_head_dom"/>
</dbReference>
<keyword evidence="2 4" id="KW-0808">Transferase</keyword>
<sequence>MLSSSESMSGLTSANCFNGVVLRIAGGWVRDKLLGRVSDDVDIVLDRMTGRAFAELVNAFETAHRRTARTVGVIKANPEQSKHLETATVQIGENMS</sequence>
<dbReference type="GO" id="GO:0052927">
    <property type="term" value="F:CC tRNA cytidylyltransferase activity"/>
    <property type="evidence" value="ECO:0007669"/>
    <property type="project" value="TreeGrafter"/>
</dbReference>
<evidence type="ECO:0000259" key="5">
    <source>
        <dbReference type="Pfam" id="PF01743"/>
    </source>
</evidence>
<dbReference type="GO" id="GO:0001680">
    <property type="term" value="P:tRNA 3'-terminal CCA addition"/>
    <property type="evidence" value="ECO:0007669"/>
    <property type="project" value="TreeGrafter"/>
</dbReference>
<dbReference type="AlphaFoldDB" id="A0A0P1B2M6"/>
<feature type="domain" description="Poly A polymerase head" evidence="5">
    <location>
        <begin position="22"/>
        <end position="93"/>
    </location>
</feature>
<evidence type="ECO:0000313" key="7">
    <source>
        <dbReference type="Proteomes" id="UP000054928"/>
    </source>
</evidence>
<keyword evidence="7" id="KW-1185">Reference proteome</keyword>
<protein>
    <submittedName>
        <fullName evidence="6">Trna nucleotidyltransferase</fullName>
    </submittedName>
</protein>